<dbReference type="InterPro" id="IPR052021">
    <property type="entry name" value="Type-I_RS_S_subunit"/>
</dbReference>
<dbReference type="SUPFAM" id="SSF116734">
    <property type="entry name" value="DNA methylase specificity domain"/>
    <property type="match status" value="1"/>
</dbReference>
<dbReference type="Gene3D" id="3.90.220.20">
    <property type="entry name" value="DNA methylase specificity domains"/>
    <property type="match status" value="1"/>
</dbReference>
<accession>A0A926WJE1</accession>
<dbReference type="AlphaFoldDB" id="A0A926WJE1"/>
<organism evidence="5 6">
    <name type="scientific">Anabaena sphaerica FACHB-251</name>
    <dbReference type="NCBI Taxonomy" id="2692883"/>
    <lineage>
        <taxon>Bacteria</taxon>
        <taxon>Bacillati</taxon>
        <taxon>Cyanobacteriota</taxon>
        <taxon>Cyanophyceae</taxon>
        <taxon>Nostocales</taxon>
        <taxon>Nostocaceae</taxon>
        <taxon>Anabaena</taxon>
    </lineage>
</organism>
<dbReference type="PANTHER" id="PTHR30408:SF12">
    <property type="entry name" value="TYPE I RESTRICTION ENZYME MJAVIII SPECIFICITY SUBUNIT"/>
    <property type="match status" value="1"/>
</dbReference>
<dbReference type="RefSeq" id="WP_190562468.1">
    <property type="nucleotide sequence ID" value="NZ_JACJQU010000011.1"/>
</dbReference>
<dbReference type="PANTHER" id="PTHR30408">
    <property type="entry name" value="TYPE-1 RESTRICTION ENZYME ECOKI SPECIFICITY PROTEIN"/>
    <property type="match status" value="1"/>
</dbReference>
<dbReference type="GO" id="GO:0009307">
    <property type="term" value="P:DNA restriction-modification system"/>
    <property type="evidence" value="ECO:0007669"/>
    <property type="project" value="UniProtKB-KW"/>
</dbReference>
<dbReference type="InterPro" id="IPR044946">
    <property type="entry name" value="Restrct_endonuc_typeI_TRD_sf"/>
</dbReference>
<dbReference type="Pfam" id="PF01420">
    <property type="entry name" value="Methylase_S"/>
    <property type="match status" value="1"/>
</dbReference>
<comment type="caution">
    <text evidence="5">The sequence shown here is derived from an EMBL/GenBank/DDBJ whole genome shotgun (WGS) entry which is preliminary data.</text>
</comment>
<evidence type="ECO:0000256" key="2">
    <source>
        <dbReference type="ARBA" id="ARBA00022747"/>
    </source>
</evidence>
<dbReference type="CDD" id="cd17517">
    <property type="entry name" value="RMtype1_S_EcoKI_StySPI-TRD2-CR2_like"/>
    <property type="match status" value="1"/>
</dbReference>
<dbReference type="InterPro" id="IPR000055">
    <property type="entry name" value="Restrct_endonuc_typeI_TRD"/>
</dbReference>
<keyword evidence="5" id="KW-0255">Endonuclease</keyword>
<feature type="domain" description="Type I restriction modification DNA specificity" evidence="4">
    <location>
        <begin position="7"/>
        <end position="159"/>
    </location>
</feature>
<dbReference type="EMBL" id="JACJQU010000011">
    <property type="protein sequence ID" value="MBD2295255.1"/>
    <property type="molecule type" value="Genomic_DNA"/>
</dbReference>
<keyword evidence="3" id="KW-0238">DNA-binding</keyword>
<dbReference type="Proteomes" id="UP000662185">
    <property type="component" value="Unassembled WGS sequence"/>
</dbReference>
<proteinExistence type="inferred from homology"/>
<evidence type="ECO:0000256" key="1">
    <source>
        <dbReference type="ARBA" id="ARBA00010923"/>
    </source>
</evidence>
<evidence type="ECO:0000313" key="5">
    <source>
        <dbReference type="EMBL" id="MBD2295255.1"/>
    </source>
</evidence>
<dbReference type="GO" id="GO:0003677">
    <property type="term" value="F:DNA binding"/>
    <property type="evidence" value="ECO:0007669"/>
    <property type="project" value="UniProtKB-KW"/>
</dbReference>
<reference evidence="6" key="1">
    <citation type="journal article" date="2020" name="ISME J.">
        <title>Comparative genomics reveals insights into cyanobacterial evolution and habitat adaptation.</title>
        <authorList>
            <person name="Chen M.Y."/>
            <person name="Teng W.K."/>
            <person name="Zhao L."/>
            <person name="Hu C.X."/>
            <person name="Zhou Y.K."/>
            <person name="Han B.P."/>
            <person name="Song L.R."/>
            <person name="Shu W.S."/>
        </authorList>
    </citation>
    <scope>NUCLEOTIDE SEQUENCE [LARGE SCALE GENOMIC DNA]</scope>
    <source>
        <strain evidence="6">FACHB-251</strain>
    </source>
</reference>
<keyword evidence="5" id="KW-0540">Nuclease</keyword>
<keyword evidence="5" id="KW-0378">Hydrolase</keyword>
<sequence>MRNKSVAWESVNLGSMAEFRNGINYTKDNFGKGIKVINVKDFKNDNIASFNSLDEVEPTGIIKEQDLLQKNDIIFVRSNGNRELIGRSLFIADIKEQVAHSAFTIKLRFKSKKVVPRFYAYLFRSSLMRQTLSAQGNGTNISNLNQGILSNLEVPLPPIAT</sequence>
<keyword evidence="2" id="KW-0680">Restriction system</keyword>
<keyword evidence="6" id="KW-1185">Reference proteome</keyword>
<gene>
    <name evidence="5" type="ORF">H6G06_17655</name>
</gene>
<protein>
    <submittedName>
        <fullName evidence="5">Restriction endonuclease subunit S</fullName>
    </submittedName>
</protein>
<evidence type="ECO:0000259" key="4">
    <source>
        <dbReference type="Pfam" id="PF01420"/>
    </source>
</evidence>
<dbReference type="GO" id="GO:0004519">
    <property type="term" value="F:endonuclease activity"/>
    <property type="evidence" value="ECO:0007669"/>
    <property type="project" value="UniProtKB-KW"/>
</dbReference>
<evidence type="ECO:0000313" key="6">
    <source>
        <dbReference type="Proteomes" id="UP000662185"/>
    </source>
</evidence>
<name>A0A926WJE1_9NOST</name>
<comment type="similarity">
    <text evidence="1">Belongs to the type-I restriction system S methylase family.</text>
</comment>
<evidence type="ECO:0000256" key="3">
    <source>
        <dbReference type="ARBA" id="ARBA00023125"/>
    </source>
</evidence>